<feature type="region of interest" description="Disordered" evidence="1">
    <location>
        <begin position="214"/>
        <end position="361"/>
    </location>
</feature>
<name>A0A840WHK1_9ACTN</name>
<reference evidence="2 3" key="1">
    <citation type="submission" date="2020-08" db="EMBL/GenBank/DDBJ databases">
        <title>Sequencing the genomes of 1000 actinobacteria strains.</title>
        <authorList>
            <person name="Klenk H.-P."/>
        </authorList>
    </citation>
    <scope>NUCLEOTIDE SEQUENCE [LARGE SCALE GENOMIC DNA]</scope>
    <source>
        <strain evidence="2 3">DSM 44598</strain>
    </source>
</reference>
<evidence type="ECO:0000313" key="3">
    <source>
        <dbReference type="Proteomes" id="UP000579647"/>
    </source>
</evidence>
<feature type="region of interest" description="Disordered" evidence="1">
    <location>
        <begin position="1"/>
        <end position="25"/>
    </location>
</feature>
<keyword evidence="3" id="KW-1185">Reference proteome</keyword>
<gene>
    <name evidence="2" type="ORF">HNR07_006080</name>
</gene>
<comment type="caution">
    <text evidence="2">The sequence shown here is derived from an EMBL/GenBank/DDBJ whole genome shotgun (WGS) entry which is preliminary data.</text>
</comment>
<dbReference type="AlphaFoldDB" id="A0A840WHK1"/>
<sequence>MGLNQRADDSADDGQGTGERPVPRHGRAALLRLAAWFEEAEPDRADALAGAAFALHPARHLEGRVDDSVAATTSWWRAEPDRSTVTEHPGTRLPEPVRDHRAQQARLRDAAESSAHWRRAGAEQIRSLLTEPTGDRARLDLSGAGMEVLMELLTAALGSGDASRRPTSAGDLEFGLRLHVYAAPGAEVTARGEGGDLTLEGLRLRVTSYEQHTVDTATPAGPSEIPDPSAPLEAAGPSEVPVPPEPVTGPEPLAGPSAEPLAGPSTEPPAANSAESPDTPPDDPLDGPLDGPGGTPADVLTDTPSDESGQGPEDGSTGFADSDAPAAEPEPTGTLPGSDPDVETTGPIDIVTHTPWTRRWG</sequence>
<dbReference type="Pfam" id="PF09660">
    <property type="entry name" value="DUF2397"/>
    <property type="match status" value="1"/>
</dbReference>
<protein>
    <submittedName>
        <fullName evidence="2">Uncharacterized protein</fullName>
    </submittedName>
</protein>
<dbReference type="InterPro" id="IPR013493">
    <property type="entry name" value="CHP02677"/>
</dbReference>
<feature type="region of interest" description="Disordered" evidence="1">
    <location>
        <begin position="80"/>
        <end position="99"/>
    </location>
</feature>
<organism evidence="2 3">
    <name type="scientific">Nocardiopsis metallicus</name>
    <dbReference type="NCBI Taxonomy" id="179819"/>
    <lineage>
        <taxon>Bacteria</taxon>
        <taxon>Bacillati</taxon>
        <taxon>Actinomycetota</taxon>
        <taxon>Actinomycetes</taxon>
        <taxon>Streptosporangiales</taxon>
        <taxon>Nocardiopsidaceae</taxon>
        <taxon>Nocardiopsis</taxon>
    </lineage>
</organism>
<accession>A0A840WHK1</accession>
<dbReference type="Proteomes" id="UP000579647">
    <property type="component" value="Unassembled WGS sequence"/>
</dbReference>
<dbReference type="EMBL" id="JACHDO010000001">
    <property type="protein sequence ID" value="MBB5494943.1"/>
    <property type="molecule type" value="Genomic_DNA"/>
</dbReference>
<evidence type="ECO:0000313" key="2">
    <source>
        <dbReference type="EMBL" id="MBB5494943.1"/>
    </source>
</evidence>
<evidence type="ECO:0000256" key="1">
    <source>
        <dbReference type="SAM" id="MobiDB-lite"/>
    </source>
</evidence>
<feature type="compositionally biased region" description="Pro residues" evidence="1">
    <location>
        <begin position="240"/>
        <end position="249"/>
    </location>
</feature>
<dbReference type="RefSeq" id="WP_184369164.1">
    <property type="nucleotide sequence ID" value="NZ_BAAAKM010000058.1"/>
</dbReference>
<proteinExistence type="predicted"/>